<organism evidence="3 4">
    <name type="scientific">Alternaria alternata</name>
    <name type="common">Alternaria rot fungus</name>
    <name type="synonym">Torula alternata</name>
    <dbReference type="NCBI Taxonomy" id="5599"/>
    <lineage>
        <taxon>Eukaryota</taxon>
        <taxon>Fungi</taxon>
        <taxon>Dikarya</taxon>
        <taxon>Ascomycota</taxon>
        <taxon>Pezizomycotina</taxon>
        <taxon>Dothideomycetes</taxon>
        <taxon>Pleosporomycetidae</taxon>
        <taxon>Pleosporales</taxon>
        <taxon>Pleosporineae</taxon>
        <taxon>Pleosporaceae</taxon>
        <taxon>Alternaria</taxon>
        <taxon>Alternaria sect. Alternaria</taxon>
        <taxon>Alternaria alternata complex</taxon>
    </lineage>
</organism>
<protein>
    <submittedName>
        <fullName evidence="3">HET-domain-containing protein</fullName>
    </submittedName>
</protein>
<dbReference type="RefSeq" id="XP_018390623.1">
    <property type="nucleotide sequence ID" value="XM_018533918.1"/>
</dbReference>
<dbReference type="STRING" id="5599.A0A177E1T6"/>
<evidence type="ECO:0000313" key="3">
    <source>
        <dbReference type="EMBL" id="OAG25202.1"/>
    </source>
</evidence>
<sequence length="627" mass="70781">MRLLRTADLTFHEYEGSSIPPYAILSHRWEGEEVTYQEFKHRTAAIESKSGFGKIQQCCQQAQEDKIKFVWVDTCCIDKSSSAELLEAINSMYQWYQRSQVCYVYLSDVGTSSSFRKSVDDGLPVTLSRRFISRIMRSKWWTRGWTLQELIAPVSVVSYVNGQGSWVKVGSKSTLLDLIVARTSIEGDILRGQEVSSCSVAQRMSWASERETSRSEDLAYCLLGLFGVNMPLLYGEGTKAFLRLQEEIMKQSDDQTLFAWQLGFENMKNDICGPLAPHPSKFREAGNLQPDLDTDAQSPYSMTNKGLRIELSIEHKGNDAYGMAILHCGTYSTSSRQLGLPVIRLGPPGANTYARDARYIGPLVSVTAKKGTSKVVFMKQEPGQRVEERLGLLANISHNTLMSFPMVCCSAEVTRAIPPGYTSYRFPPSCRRGAILMTGHDQSHLLILFNIEMQYVGRYTCKVIYADAKHKSAPWEKQLYRLARKIHESVFHKKAILAQEISREPSWSLTHGDYGPSNSRSSFAYLPNDRVVFASIVLQSGLDSKDFSNLVLEVNILDHSERPQEPYELRVPDRSHIEAVEVFSPNSEWMSPMWIGESDEHRLAPLPQSSWTQKTSSCFGERTGTEI</sequence>
<proteinExistence type="predicted"/>
<evidence type="ECO:0000313" key="4">
    <source>
        <dbReference type="Proteomes" id="UP000077248"/>
    </source>
</evidence>
<name>A0A177E1T6_ALTAL</name>
<reference evidence="3 4" key="1">
    <citation type="submission" date="2016-05" db="EMBL/GenBank/DDBJ databases">
        <title>Comparative analysis of secretome profiles of manganese(II)-oxidizing ascomycete fungi.</title>
        <authorList>
            <consortium name="DOE Joint Genome Institute"/>
            <person name="Zeiner C.A."/>
            <person name="Purvine S.O."/>
            <person name="Zink E.M."/>
            <person name="Wu S."/>
            <person name="Pasa-Tolic L."/>
            <person name="Chaput D.L."/>
            <person name="Haridas S."/>
            <person name="Grigoriev I.V."/>
            <person name="Santelli C.M."/>
            <person name="Hansel C.M."/>
        </authorList>
    </citation>
    <scope>NUCLEOTIDE SEQUENCE [LARGE SCALE GENOMIC DNA]</scope>
    <source>
        <strain evidence="3 4">SRC1lrK2f</strain>
    </source>
</reference>
<dbReference type="KEGG" id="aalt:CC77DRAFT_926340"/>
<keyword evidence="4" id="KW-1185">Reference proteome</keyword>
<dbReference type="Proteomes" id="UP000077248">
    <property type="component" value="Unassembled WGS sequence"/>
</dbReference>
<evidence type="ECO:0000259" key="1">
    <source>
        <dbReference type="Pfam" id="PF06985"/>
    </source>
</evidence>
<dbReference type="Pfam" id="PF26640">
    <property type="entry name" value="DUF8212"/>
    <property type="match status" value="1"/>
</dbReference>
<dbReference type="PANTHER" id="PTHR10622:SF10">
    <property type="entry name" value="HET DOMAIN-CONTAINING PROTEIN"/>
    <property type="match status" value="1"/>
</dbReference>
<dbReference type="VEuPathDB" id="FungiDB:CC77DRAFT_926340"/>
<dbReference type="EMBL" id="KV441470">
    <property type="protein sequence ID" value="OAG25202.1"/>
    <property type="molecule type" value="Genomic_DNA"/>
</dbReference>
<dbReference type="PANTHER" id="PTHR10622">
    <property type="entry name" value="HET DOMAIN-CONTAINING PROTEIN"/>
    <property type="match status" value="1"/>
</dbReference>
<dbReference type="AlphaFoldDB" id="A0A177E1T6"/>
<gene>
    <name evidence="3" type="ORF">CC77DRAFT_926340</name>
</gene>
<feature type="domain" description="DUF8212" evidence="2">
    <location>
        <begin position="239"/>
        <end position="269"/>
    </location>
</feature>
<dbReference type="InterPro" id="IPR058525">
    <property type="entry name" value="DUF8212"/>
</dbReference>
<dbReference type="InterPro" id="IPR010730">
    <property type="entry name" value="HET"/>
</dbReference>
<feature type="domain" description="Heterokaryon incompatibility" evidence="1">
    <location>
        <begin position="22"/>
        <end position="149"/>
    </location>
</feature>
<accession>A0A177E1T6</accession>
<dbReference type="Pfam" id="PF06985">
    <property type="entry name" value="HET"/>
    <property type="match status" value="1"/>
</dbReference>
<evidence type="ECO:0000259" key="2">
    <source>
        <dbReference type="Pfam" id="PF26640"/>
    </source>
</evidence>
<dbReference type="GeneID" id="29119512"/>